<sequence length="533" mass="60630">MYSYDSAESSVDEREDSGPATYTIVSTKLQKVLKGLKTKLSYRTGYTYDHRMVFDSPFHSLFFAREELATILKKTPTVLAHIIELQDLVSWIDEHFKEDFAARAELLEKGEISYSHLWMLFPPGELIYECRKTLQDDVIFDRVGLTEDWNPTAVYETPNHPPSFCINHRQWLYYSSASQFCLIKMHCRIPKFAGKKPLTVDSLGVFPFTMLPDSEQKSIRDRLTARAKTYIEICNTPFSIWQYEGPLRINDEACDLLLDAVFNQDHPAHQNWMVDERVIVDMRMGEKVTDASTEATNREFLDTLLPVADPDRVEWDANPLHSIISPQKDTIADLVGNYSPHSRLRASGRARGGPKAGLVFLLNGPPDACWDLVSAVAESAHKPFVHLDVFDYIAPRENPITNLTRVLEELAQWQPVVLLENCGSVMEQRTFENHLDMARNCTGFIKLLNFYPGALFLLPGPLAKMDSVISRMSLMTVEVVEAGSTVETDNDSKMQKNVETEEAIETEEAVEKENDPKTEETTQSEEVVEKQDC</sequence>
<dbReference type="Pfam" id="PF22942">
    <property type="entry name" value="DUF7025"/>
    <property type="match status" value="1"/>
</dbReference>
<proteinExistence type="predicted"/>
<dbReference type="EMBL" id="JAULSR010000006">
    <property type="protein sequence ID" value="KAK0616030.1"/>
    <property type="molecule type" value="Genomic_DNA"/>
</dbReference>
<protein>
    <recommendedName>
        <fullName evidence="2">DUF7025 domain-containing protein</fullName>
    </recommendedName>
</protein>
<evidence type="ECO:0000256" key="1">
    <source>
        <dbReference type="SAM" id="MobiDB-lite"/>
    </source>
</evidence>
<dbReference type="AlphaFoldDB" id="A0AA39WII3"/>
<feature type="domain" description="DUF7025" evidence="2">
    <location>
        <begin position="103"/>
        <end position="210"/>
    </location>
</feature>
<dbReference type="InterPro" id="IPR054289">
    <property type="entry name" value="DUF7025"/>
</dbReference>
<evidence type="ECO:0000313" key="4">
    <source>
        <dbReference type="Proteomes" id="UP001174934"/>
    </source>
</evidence>
<accession>A0AA39WII3</accession>
<evidence type="ECO:0000259" key="2">
    <source>
        <dbReference type="Pfam" id="PF22942"/>
    </source>
</evidence>
<dbReference type="PANTHER" id="PTHR46411">
    <property type="entry name" value="FAMILY ATPASE, PUTATIVE-RELATED"/>
    <property type="match status" value="1"/>
</dbReference>
<dbReference type="PANTHER" id="PTHR46411:SF2">
    <property type="entry name" value="AAA+ ATPASE DOMAIN-CONTAINING PROTEIN"/>
    <property type="match status" value="1"/>
</dbReference>
<feature type="compositionally biased region" description="Basic and acidic residues" evidence="1">
    <location>
        <begin position="490"/>
        <end position="499"/>
    </location>
</feature>
<gene>
    <name evidence="3" type="ORF">B0T17DRAFT_364962</name>
</gene>
<name>A0AA39WII3_9PEZI</name>
<dbReference type="Proteomes" id="UP001174934">
    <property type="component" value="Unassembled WGS sequence"/>
</dbReference>
<keyword evidence="4" id="KW-1185">Reference proteome</keyword>
<reference evidence="3" key="1">
    <citation type="submission" date="2023-06" db="EMBL/GenBank/DDBJ databases">
        <title>Genome-scale phylogeny and comparative genomics of the fungal order Sordariales.</title>
        <authorList>
            <consortium name="Lawrence Berkeley National Laboratory"/>
            <person name="Hensen N."/>
            <person name="Bonometti L."/>
            <person name="Westerberg I."/>
            <person name="Brannstrom I.O."/>
            <person name="Guillou S."/>
            <person name="Cros-Aarteil S."/>
            <person name="Calhoun S."/>
            <person name="Haridas S."/>
            <person name="Kuo A."/>
            <person name="Mondo S."/>
            <person name="Pangilinan J."/>
            <person name="Riley R."/>
            <person name="LaButti K."/>
            <person name="Andreopoulos B."/>
            <person name="Lipzen A."/>
            <person name="Chen C."/>
            <person name="Yanf M."/>
            <person name="Daum C."/>
            <person name="Ng V."/>
            <person name="Clum A."/>
            <person name="Steindorff A."/>
            <person name="Ohm R."/>
            <person name="Martin F."/>
            <person name="Silar P."/>
            <person name="Natvig D."/>
            <person name="Lalanne C."/>
            <person name="Gautier V."/>
            <person name="Ament-velasquez S.L."/>
            <person name="Kruys A."/>
            <person name="Hutchinson M.I."/>
            <person name="Powell A.J."/>
            <person name="Barry K."/>
            <person name="Miller A.N."/>
            <person name="Grigoriev I.V."/>
            <person name="Debuchy R."/>
            <person name="Gladieux P."/>
            <person name="Thoren M.H."/>
            <person name="Johannesson H."/>
        </authorList>
    </citation>
    <scope>NUCLEOTIDE SEQUENCE</scope>
    <source>
        <strain evidence="3">SMH3391-2</strain>
    </source>
</reference>
<feature type="region of interest" description="Disordered" evidence="1">
    <location>
        <begin position="486"/>
        <end position="533"/>
    </location>
</feature>
<feature type="compositionally biased region" description="Basic and acidic residues" evidence="1">
    <location>
        <begin position="509"/>
        <end position="520"/>
    </location>
</feature>
<evidence type="ECO:0000313" key="3">
    <source>
        <dbReference type="EMBL" id="KAK0616030.1"/>
    </source>
</evidence>
<comment type="caution">
    <text evidence="3">The sequence shown here is derived from an EMBL/GenBank/DDBJ whole genome shotgun (WGS) entry which is preliminary data.</text>
</comment>
<organism evidence="3 4">
    <name type="scientific">Bombardia bombarda</name>
    <dbReference type="NCBI Taxonomy" id="252184"/>
    <lineage>
        <taxon>Eukaryota</taxon>
        <taxon>Fungi</taxon>
        <taxon>Dikarya</taxon>
        <taxon>Ascomycota</taxon>
        <taxon>Pezizomycotina</taxon>
        <taxon>Sordariomycetes</taxon>
        <taxon>Sordariomycetidae</taxon>
        <taxon>Sordariales</taxon>
        <taxon>Lasiosphaeriaceae</taxon>
        <taxon>Bombardia</taxon>
    </lineage>
</organism>